<comment type="caution">
    <text evidence="2">The sequence shown here is derived from an EMBL/GenBank/DDBJ whole genome shotgun (WGS) entry which is preliminary data.</text>
</comment>
<evidence type="ECO:0000313" key="3">
    <source>
        <dbReference type="Proteomes" id="UP001281410"/>
    </source>
</evidence>
<evidence type="ECO:0000313" key="2">
    <source>
        <dbReference type="EMBL" id="KAK3198180.1"/>
    </source>
</evidence>
<keyword evidence="3" id="KW-1185">Reference proteome</keyword>
<organism evidence="2 3">
    <name type="scientific">Dipteronia sinensis</name>
    <dbReference type="NCBI Taxonomy" id="43782"/>
    <lineage>
        <taxon>Eukaryota</taxon>
        <taxon>Viridiplantae</taxon>
        <taxon>Streptophyta</taxon>
        <taxon>Embryophyta</taxon>
        <taxon>Tracheophyta</taxon>
        <taxon>Spermatophyta</taxon>
        <taxon>Magnoliopsida</taxon>
        <taxon>eudicotyledons</taxon>
        <taxon>Gunneridae</taxon>
        <taxon>Pentapetalae</taxon>
        <taxon>rosids</taxon>
        <taxon>malvids</taxon>
        <taxon>Sapindales</taxon>
        <taxon>Sapindaceae</taxon>
        <taxon>Hippocastanoideae</taxon>
        <taxon>Acereae</taxon>
        <taxon>Dipteronia</taxon>
    </lineage>
</organism>
<feature type="compositionally biased region" description="Basic residues" evidence="1">
    <location>
        <begin position="155"/>
        <end position="167"/>
    </location>
</feature>
<dbReference type="EMBL" id="JANJYJ010000007">
    <property type="protein sequence ID" value="KAK3198180.1"/>
    <property type="molecule type" value="Genomic_DNA"/>
</dbReference>
<feature type="region of interest" description="Disordered" evidence="1">
    <location>
        <begin position="152"/>
        <end position="179"/>
    </location>
</feature>
<name>A0AAD9ZZY5_9ROSI</name>
<gene>
    <name evidence="2" type="ORF">Dsin_021595</name>
</gene>
<reference evidence="2" key="1">
    <citation type="journal article" date="2023" name="Plant J.">
        <title>Genome sequences and population genomics provide insights into the demographic history, inbreeding, and mutation load of two 'living fossil' tree species of Dipteronia.</title>
        <authorList>
            <person name="Feng Y."/>
            <person name="Comes H.P."/>
            <person name="Chen J."/>
            <person name="Zhu S."/>
            <person name="Lu R."/>
            <person name="Zhang X."/>
            <person name="Li P."/>
            <person name="Qiu J."/>
            <person name="Olsen K.M."/>
            <person name="Qiu Y."/>
        </authorList>
    </citation>
    <scope>NUCLEOTIDE SEQUENCE</scope>
    <source>
        <strain evidence="2">NBL</strain>
    </source>
</reference>
<sequence length="229" mass="26281">MEESSCGEDWIHWDYQYPQAMLPRSKEVIALKREKSLAHAFSHQQHVLKRCGELIAEEIIRWFKVKESLIMMMTMITNLDGITGPVSAQLPHLSTEPIAAPPLPKQGLFKSILQARIAAGKTTAREWGRSVGELWRLPPQFPTTWWPPHPPGRGFGHRVHHQQRKKSGFGDSDIGSHEYSLRSPSYKKIAHGINPRMKQRSNISSCCNESIEDDEIYPPTTIDLRRWLR</sequence>
<protein>
    <submittedName>
        <fullName evidence="2">Uncharacterized protein</fullName>
    </submittedName>
</protein>
<proteinExistence type="predicted"/>
<dbReference type="AlphaFoldDB" id="A0AAD9ZZY5"/>
<dbReference type="Proteomes" id="UP001281410">
    <property type="component" value="Unassembled WGS sequence"/>
</dbReference>
<accession>A0AAD9ZZY5</accession>
<evidence type="ECO:0000256" key="1">
    <source>
        <dbReference type="SAM" id="MobiDB-lite"/>
    </source>
</evidence>